<dbReference type="Gene3D" id="3.40.190.10">
    <property type="entry name" value="Periplasmic binding protein-like II"/>
    <property type="match status" value="2"/>
</dbReference>
<evidence type="ECO:0000256" key="4">
    <source>
        <dbReference type="ARBA" id="ARBA00023163"/>
    </source>
</evidence>
<dbReference type="RefSeq" id="WP_386375089.1">
    <property type="nucleotide sequence ID" value="NZ_JBHUMP010000011.1"/>
</dbReference>
<evidence type="ECO:0000256" key="2">
    <source>
        <dbReference type="ARBA" id="ARBA00023015"/>
    </source>
</evidence>
<evidence type="ECO:0000256" key="3">
    <source>
        <dbReference type="ARBA" id="ARBA00023125"/>
    </source>
</evidence>
<keyword evidence="3" id="KW-0238">DNA-binding</keyword>
<proteinExistence type="inferred from homology"/>
<name>A0ABW5U3Z1_9RHOB</name>
<protein>
    <submittedName>
        <fullName evidence="6">LysR family transcriptional regulator</fullName>
    </submittedName>
</protein>
<dbReference type="Proteomes" id="UP001597474">
    <property type="component" value="Unassembled WGS sequence"/>
</dbReference>
<comment type="similarity">
    <text evidence="1">Belongs to the LysR transcriptional regulatory family.</text>
</comment>
<dbReference type="PRINTS" id="PR00039">
    <property type="entry name" value="HTHLYSR"/>
</dbReference>
<dbReference type="PANTHER" id="PTHR30346">
    <property type="entry name" value="TRANSCRIPTIONAL DUAL REGULATOR HCAR-RELATED"/>
    <property type="match status" value="1"/>
</dbReference>
<keyword evidence="7" id="KW-1185">Reference proteome</keyword>
<keyword evidence="4" id="KW-0804">Transcription</keyword>
<dbReference type="InterPro" id="IPR005119">
    <property type="entry name" value="LysR_subst-bd"/>
</dbReference>
<evidence type="ECO:0000313" key="7">
    <source>
        <dbReference type="Proteomes" id="UP001597474"/>
    </source>
</evidence>
<feature type="domain" description="HTH lysR-type" evidence="5">
    <location>
        <begin position="4"/>
        <end position="62"/>
    </location>
</feature>
<evidence type="ECO:0000256" key="1">
    <source>
        <dbReference type="ARBA" id="ARBA00009437"/>
    </source>
</evidence>
<gene>
    <name evidence="6" type="ORF">ACFSUD_13280</name>
</gene>
<reference evidence="7" key="1">
    <citation type="journal article" date="2019" name="Int. J. Syst. Evol. Microbiol.">
        <title>The Global Catalogue of Microorganisms (GCM) 10K type strain sequencing project: providing services to taxonomists for standard genome sequencing and annotation.</title>
        <authorList>
            <consortium name="The Broad Institute Genomics Platform"/>
            <consortium name="The Broad Institute Genome Sequencing Center for Infectious Disease"/>
            <person name="Wu L."/>
            <person name="Ma J."/>
        </authorList>
    </citation>
    <scope>NUCLEOTIDE SEQUENCE [LARGE SCALE GENOMIC DNA]</scope>
    <source>
        <strain evidence="7">TISTR 2562</strain>
    </source>
</reference>
<dbReference type="PROSITE" id="PS50931">
    <property type="entry name" value="HTH_LYSR"/>
    <property type="match status" value="1"/>
</dbReference>
<dbReference type="Pfam" id="PF03466">
    <property type="entry name" value="LysR_substrate"/>
    <property type="match status" value="1"/>
</dbReference>
<dbReference type="InterPro" id="IPR000847">
    <property type="entry name" value="LysR_HTH_N"/>
</dbReference>
<organism evidence="6 7">
    <name type="scientific">Sulfitobacter aestuarii</name>
    <dbReference type="NCBI Taxonomy" id="2161676"/>
    <lineage>
        <taxon>Bacteria</taxon>
        <taxon>Pseudomonadati</taxon>
        <taxon>Pseudomonadota</taxon>
        <taxon>Alphaproteobacteria</taxon>
        <taxon>Rhodobacterales</taxon>
        <taxon>Roseobacteraceae</taxon>
        <taxon>Sulfitobacter</taxon>
    </lineage>
</organism>
<dbReference type="InterPro" id="IPR036388">
    <property type="entry name" value="WH-like_DNA-bd_sf"/>
</dbReference>
<dbReference type="Gene3D" id="1.10.10.10">
    <property type="entry name" value="Winged helix-like DNA-binding domain superfamily/Winged helix DNA-binding domain"/>
    <property type="match status" value="1"/>
</dbReference>
<dbReference type="InterPro" id="IPR036390">
    <property type="entry name" value="WH_DNA-bd_sf"/>
</dbReference>
<sequence length="292" mass="31892">MLYVTLRQYEYVTAVAHTGSLTEAASRLAVSQPSLSVAISRVEQRLGQRIFLRGKGAALRLTPFGHRFVAGARALLDMAAELEQGRAGEAPFVLACFEDIAPWYLAPALSALTAALPNVPFSIREGRFETLAADLATGRADIALSYDLGFGPEFDRLALKQVAPVAFLSQNHPLAYRRALRIADLEGQPLVLFSEDQSLRHMMTLFRRLGLRMDIAHRTASLEMMRSLCAQGAGVGISYSVPPSGVSYDKRPLVTIPIADKEALAEISLIWSCLSPPHDAFDEIKTLLQKLA</sequence>
<evidence type="ECO:0000313" key="6">
    <source>
        <dbReference type="EMBL" id="MFD2740554.1"/>
    </source>
</evidence>
<dbReference type="SUPFAM" id="SSF46785">
    <property type="entry name" value="Winged helix' DNA-binding domain"/>
    <property type="match status" value="1"/>
</dbReference>
<dbReference type="SUPFAM" id="SSF53850">
    <property type="entry name" value="Periplasmic binding protein-like II"/>
    <property type="match status" value="1"/>
</dbReference>
<keyword evidence="2" id="KW-0805">Transcription regulation</keyword>
<dbReference type="PANTHER" id="PTHR30346:SF0">
    <property type="entry name" value="HCA OPERON TRANSCRIPTIONAL ACTIVATOR HCAR"/>
    <property type="match status" value="1"/>
</dbReference>
<dbReference type="EMBL" id="JBHUMP010000011">
    <property type="protein sequence ID" value="MFD2740554.1"/>
    <property type="molecule type" value="Genomic_DNA"/>
</dbReference>
<evidence type="ECO:0000259" key="5">
    <source>
        <dbReference type="PROSITE" id="PS50931"/>
    </source>
</evidence>
<dbReference type="Pfam" id="PF00126">
    <property type="entry name" value="HTH_1"/>
    <property type="match status" value="1"/>
</dbReference>
<accession>A0ABW5U3Z1</accession>
<comment type="caution">
    <text evidence="6">The sequence shown here is derived from an EMBL/GenBank/DDBJ whole genome shotgun (WGS) entry which is preliminary data.</text>
</comment>